<dbReference type="InParanoid" id="E9HZV4"/>
<dbReference type="AlphaFoldDB" id="E9HZV4"/>
<dbReference type="KEGG" id="dpx:DAPPUDRAFT_336531"/>
<sequence length="81" mass="9265">MENFYDQVEVLYKKYDFTDDGIFNINETNDPTVLDSEKVIVETGTHLVYSKKVSERGINVTMFPMVSSSGKLYPGVLYSQE</sequence>
<organism evidence="1 2">
    <name type="scientific">Daphnia pulex</name>
    <name type="common">Water flea</name>
    <dbReference type="NCBI Taxonomy" id="6669"/>
    <lineage>
        <taxon>Eukaryota</taxon>
        <taxon>Metazoa</taxon>
        <taxon>Ecdysozoa</taxon>
        <taxon>Arthropoda</taxon>
        <taxon>Crustacea</taxon>
        <taxon>Branchiopoda</taxon>
        <taxon>Diplostraca</taxon>
        <taxon>Cladocera</taxon>
        <taxon>Anomopoda</taxon>
        <taxon>Daphniidae</taxon>
        <taxon>Daphnia</taxon>
    </lineage>
</organism>
<protein>
    <submittedName>
        <fullName evidence="1">Uncharacterized protein</fullName>
    </submittedName>
</protein>
<name>E9HZV4_DAPPU</name>
<gene>
    <name evidence="1" type="ORF">DAPPUDRAFT_336531</name>
</gene>
<evidence type="ECO:0000313" key="1">
    <source>
        <dbReference type="EMBL" id="EFX62726.1"/>
    </source>
</evidence>
<dbReference type="OrthoDB" id="8191755at2759"/>
<reference evidence="1 2" key="1">
    <citation type="journal article" date="2011" name="Science">
        <title>The ecoresponsive genome of Daphnia pulex.</title>
        <authorList>
            <person name="Colbourne J.K."/>
            <person name="Pfrender M.E."/>
            <person name="Gilbert D."/>
            <person name="Thomas W.K."/>
            <person name="Tucker A."/>
            <person name="Oakley T.H."/>
            <person name="Tokishita S."/>
            <person name="Aerts A."/>
            <person name="Arnold G.J."/>
            <person name="Basu M.K."/>
            <person name="Bauer D.J."/>
            <person name="Caceres C.E."/>
            <person name="Carmel L."/>
            <person name="Casola C."/>
            <person name="Choi J.H."/>
            <person name="Detter J.C."/>
            <person name="Dong Q."/>
            <person name="Dusheyko S."/>
            <person name="Eads B.D."/>
            <person name="Frohlich T."/>
            <person name="Geiler-Samerotte K.A."/>
            <person name="Gerlach D."/>
            <person name="Hatcher P."/>
            <person name="Jogdeo S."/>
            <person name="Krijgsveld J."/>
            <person name="Kriventseva E.V."/>
            <person name="Kultz D."/>
            <person name="Laforsch C."/>
            <person name="Lindquist E."/>
            <person name="Lopez J."/>
            <person name="Manak J.R."/>
            <person name="Muller J."/>
            <person name="Pangilinan J."/>
            <person name="Patwardhan R.P."/>
            <person name="Pitluck S."/>
            <person name="Pritham E.J."/>
            <person name="Rechtsteiner A."/>
            <person name="Rho M."/>
            <person name="Rogozin I.B."/>
            <person name="Sakarya O."/>
            <person name="Salamov A."/>
            <person name="Schaack S."/>
            <person name="Shapiro H."/>
            <person name="Shiga Y."/>
            <person name="Skalitzky C."/>
            <person name="Smith Z."/>
            <person name="Souvorov A."/>
            <person name="Sung W."/>
            <person name="Tang Z."/>
            <person name="Tsuchiya D."/>
            <person name="Tu H."/>
            <person name="Vos H."/>
            <person name="Wang M."/>
            <person name="Wolf Y.I."/>
            <person name="Yamagata H."/>
            <person name="Yamada T."/>
            <person name="Ye Y."/>
            <person name="Shaw J.R."/>
            <person name="Andrews J."/>
            <person name="Crease T.J."/>
            <person name="Tang H."/>
            <person name="Lucas S.M."/>
            <person name="Robertson H.M."/>
            <person name="Bork P."/>
            <person name="Koonin E.V."/>
            <person name="Zdobnov E.M."/>
            <person name="Grigoriev I.V."/>
            <person name="Lynch M."/>
            <person name="Boore J.L."/>
        </authorList>
    </citation>
    <scope>NUCLEOTIDE SEQUENCE [LARGE SCALE GENOMIC DNA]</scope>
</reference>
<dbReference type="HOGENOM" id="CLU_2576236_0_0_1"/>
<accession>E9HZV4</accession>
<keyword evidence="2" id="KW-1185">Reference proteome</keyword>
<dbReference type="PhylomeDB" id="E9HZV4"/>
<dbReference type="Proteomes" id="UP000000305">
    <property type="component" value="Unassembled WGS sequence"/>
</dbReference>
<proteinExistence type="predicted"/>
<dbReference type="EMBL" id="GL733418">
    <property type="protein sequence ID" value="EFX62726.1"/>
    <property type="molecule type" value="Genomic_DNA"/>
</dbReference>
<evidence type="ECO:0000313" key="2">
    <source>
        <dbReference type="Proteomes" id="UP000000305"/>
    </source>
</evidence>